<reference evidence="17 18" key="1">
    <citation type="journal article" date="2023" name="Antonie Van Leeuwenhoek">
        <title>Mesoterricola silvestris gen. nov., sp. nov., Mesoterricola sediminis sp. nov., Geothrix oryzae sp. nov., Geothrix edaphica sp. nov., Geothrix rubra sp. nov., and Geothrix limicola sp. nov., six novel members of Acidobacteriota isolated from soils.</title>
        <authorList>
            <person name="Itoh H."/>
            <person name="Sugisawa Y."/>
            <person name="Mise K."/>
            <person name="Xu Z."/>
            <person name="Kuniyasu M."/>
            <person name="Ushijima N."/>
            <person name="Kawano K."/>
            <person name="Kobayashi E."/>
            <person name="Shiratori Y."/>
            <person name="Masuda Y."/>
            <person name="Senoo K."/>
        </authorList>
    </citation>
    <scope>NUCLEOTIDE SEQUENCE [LARGE SCALE GENOMIC DNA]</scope>
    <source>
        <strain evidence="17 18">Red804</strain>
    </source>
</reference>
<sequence>MFVLPSSITMASVFCGFSSVVMSINAAGATPERYFLWAAGLLVLAGVFDGLDGRVARATNTATEFGVQLDSLADVVSFGMAPAILAYRYGFFQLGINDSHVRAAGWAACFVFTACGALRLARFNVQVGAVDSRYFVGLPIPAGAACVASVIIWHPTPPAAAGLAYCFAAMLFFVGLLMVSTIRFSSFKKRATSPRAVMVTNLSIVLVLAMMILFQQRFFGSFFAAYITLSLIMNLAWKAGWRGIEPPHDGPKEPETVH</sequence>
<dbReference type="Proteomes" id="UP001165069">
    <property type="component" value="Unassembled WGS sequence"/>
</dbReference>
<keyword evidence="18" id="KW-1185">Reference proteome</keyword>
<keyword evidence="10" id="KW-0443">Lipid metabolism</keyword>
<keyword evidence="9 16" id="KW-1133">Transmembrane helix</keyword>
<dbReference type="InterPro" id="IPR000462">
    <property type="entry name" value="CDP-OH_P_trans"/>
</dbReference>
<keyword evidence="12" id="KW-0594">Phospholipid biosynthesis</keyword>
<evidence type="ECO:0000256" key="8">
    <source>
        <dbReference type="ARBA" id="ARBA00022692"/>
    </source>
</evidence>
<evidence type="ECO:0000256" key="1">
    <source>
        <dbReference type="ARBA" id="ARBA00000287"/>
    </source>
</evidence>
<name>A0ABQ5QFF5_9BACT</name>
<dbReference type="EMBL" id="BSDE01000003">
    <property type="protein sequence ID" value="GLH73061.1"/>
    <property type="molecule type" value="Genomic_DNA"/>
</dbReference>
<dbReference type="EC" id="2.7.8.8" evidence="4"/>
<evidence type="ECO:0000313" key="18">
    <source>
        <dbReference type="Proteomes" id="UP001165069"/>
    </source>
</evidence>
<feature type="transmembrane region" description="Helical" evidence="16">
    <location>
        <begin position="103"/>
        <end position="121"/>
    </location>
</feature>
<evidence type="ECO:0000256" key="12">
    <source>
        <dbReference type="ARBA" id="ARBA00023209"/>
    </source>
</evidence>
<dbReference type="Pfam" id="PF01066">
    <property type="entry name" value="CDP-OH_P_transf"/>
    <property type="match status" value="1"/>
</dbReference>
<evidence type="ECO:0000256" key="15">
    <source>
        <dbReference type="RuleBase" id="RU003750"/>
    </source>
</evidence>
<keyword evidence="6" id="KW-0444">Lipid biosynthesis</keyword>
<feature type="transmembrane region" description="Helical" evidence="16">
    <location>
        <begin position="133"/>
        <end position="153"/>
    </location>
</feature>
<evidence type="ECO:0000256" key="13">
    <source>
        <dbReference type="ARBA" id="ARBA00023264"/>
    </source>
</evidence>
<dbReference type="InterPro" id="IPR004533">
    <property type="entry name" value="CDP-diaglyc--ser_O-PTrfase"/>
</dbReference>
<evidence type="ECO:0000256" key="7">
    <source>
        <dbReference type="ARBA" id="ARBA00022679"/>
    </source>
</evidence>
<dbReference type="NCBIfam" id="TIGR00473">
    <property type="entry name" value="pssA"/>
    <property type="match status" value="1"/>
</dbReference>
<dbReference type="PANTHER" id="PTHR14269:SF61">
    <property type="entry name" value="CDP-DIACYLGLYCEROL--SERINE O-PHOSPHATIDYLTRANSFERASE"/>
    <property type="match status" value="1"/>
</dbReference>
<dbReference type="InterPro" id="IPR043130">
    <property type="entry name" value="CDP-OH_PTrfase_TM_dom"/>
</dbReference>
<evidence type="ECO:0000256" key="10">
    <source>
        <dbReference type="ARBA" id="ARBA00023098"/>
    </source>
</evidence>
<evidence type="ECO:0000313" key="17">
    <source>
        <dbReference type="EMBL" id="GLH73061.1"/>
    </source>
</evidence>
<keyword evidence="11 16" id="KW-0472">Membrane</keyword>
<dbReference type="Gene3D" id="1.20.120.1760">
    <property type="match status" value="1"/>
</dbReference>
<organism evidence="17 18">
    <name type="scientific">Geothrix limicola</name>
    <dbReference type="NCBI Taxonomy" id="2927978"/>
    <lineage>
        <taxon>Bacteria</taxon>
        <taxon>Pseudomonadati</taxon>
        <taxon>Acidobacteriota</taxon>
        <taxon>Holophagae</taxon>
        <taxon>Holophagales</taxon>
        <taxon>Holophagaceae</taxon>
        <taxon>Geothrix</taxon>
    </lineage>
</organism>
<comment type="similarity">
    <text evidence="3 15">Belongs to the CDP-alcohol phosphatidyltransferase class-I family.</text>
</comment>
<feature type="transmembrane region" description="Helical" evidence="16">
    <location>
        <begin position="7"/>
        <end position="28"/>
    </location>
</feature>
<dbReference type="InterPro" id="IPR050324">
    <property type="entry name" value="CDP-alcohol_PTase-I"/>
</dbReference>
<dbReference type="RefSeq" id="WP_285573603.1">
    <property type="nucleotide sequence ID" value="NZ_BSDE01000003.1"/>
</dbReference>
<evidence type="ECO:0000256" key="5">
    <source>
        <dbReference type="ARBA" id="ARBA00017171"/>
    </source>
</evidence>
<evidence type="ECO:0000256" key="9">
    <source>
        <dbReference type="ARBA" id="ARBA00022989"/>
    </source>
</evidence>
<dbReference type="PROSITE" id="PS00379">
    <property type="entry name" value="CDP_ALCOHOL_P_TRANSF"/>
    <property type="match status" value="1"/>
</dbReference>
<proteinExistence type="inferred from homology"/>
<evidence type="ECO:0000256" key="2">
    <source>
        <dbReference type="ARBA" id="ARBA00004127"/>
    </source>
</evidence>
<comment type="catalytic activity">
    <reaction evidence="1">
        <text>a CDP-1,2-diacyl-sn-glycerol + L-serine = a 1,2-diacyl-sn-glycero-3-phospho-L-serine + CMP + H(+)</text>
        <dbReference type="Rhea" id="RHEA:16913"/>
        <dbReference type="ChEBI" id="CHEBI:15378"/>
        <dbReference type="ChEBI" id="CHEBI:33384"/>
        <dbReference type="ChEBI" id="CHEBI:57262"/>
        <dbReference type="ChEBI" id="CHEBI:58332"/>
        <dbReference type="ChEBI" id="CHEBI:60377"/>
        <dbReference type="EC" id="2.7.8.8"/>
    </reaction>
</comment>
<evidence type="ECO:0000256" key="14">
    <source>
        <dbReference type="ARBA" id="ARBA00032361"/>
    </source>
</evidence>
<evidence type="ECO:0000256" key="4">
    <source>
        <dbReference type="ARBA" id="ARBA00013174"/>
    </source>
</evidence>
<dbReference type="PANTHER" id="PTHR14269">
    <property type="entry name" value="CDP-DIACYLGLYCEROL--GLYCEROL-3-PHOSPHATE 3-PHOSPHATIDYLTRANSFERASE-RELATED"/>
    <property type="match status" value="1"/>
</dbReference>
<evidence type="ECO:0000256" key="3">
    <source>
        <dbReference type="ARBA" id="ARBA00010441"/>
    </source>
</evidence>
<evidence type="ECO:0000256" key="16">
    <source>
        <dbReference type="SAM" id="Phobius"/>
    </source>
</evidence>
<feature type="transmembrane region" description="Helical" evidence="16">
    <location>
        <begin position="34"/>
        <end position="51"/>
    </location>
</feature>
<feature type="transmembrane region" description="Helical" evidence="16">
    <location>
        <begin position="159"/>
        <end position="184"/>
    </location>
</feature>
<keyword evidence="13" id="KW-1208">Phospholipid metabolism</keyword>
<feature type="transmembrane region" description="Helical" evidence="16">
    <location>
        <begin position="220"/>
        <end position="237"/>
    </location>
</feature>
<feature type="transmembrane region" description="Helical" evidence="16">
    <location>
        <begin position="72"/>
        <end position="91"/>
    </location>
</feature>
<dbReference type="InterPro" id="IPR048254">
    <property type="entry name" value="CDP_ALCOHOL_P_TRANSF_CS"/>
</dbReference>
<gene>
    <name evidence="17" type="primary">pssA</name>
    <name evidence="17" type="ORF">GETHLI_15630</name>
</gene>
<evidence type="ECO:0000256" key="6">
    <source>
        <dbReference type="ARBA" id="ARBA00022516"/>
    </source>
</evidence>
<feature type="transmembrane region" description="Helical" evidence="16">
    <location>
        <begin position="196"/>
        <end position="214"/>
    </location>
</feature>
<keyword evidence="7 15" id="KW-0808">Transferase</keyword>
<protein>
    <recommendedName>
        <fullName evidence="5">CDP-diacylglycerol--serine O-phosphatidyltransferase</fullName>
        <ecNumber evidence="4">2.7.8.8</ecNumber>
    </recommendedName>
    <alternativeName>
        <fullName evidence="14">Phosphatidylserine synthase</fullName>
    </alternativeName>
</protein>
<accession>A0ABQ5QFF5</accession>
<keyword evidence="8 16" id="KW-0812">Transmembrane</keyword>
<comment type="caution">
    <text evidence="17">The sequence shown here is derived from an EMBL/GenBank/DDBJ whole genome shotgun (WGS) entry which is preliminary data.</text>
</comment>
<evidence type="ECO:0000256" key="11">
    <source>
        <dbReference type="ARBA" id="ARBA00023136"/>
    </source>
</evidence>
<comment type="subcellular location">
    <subcellularLocation>
        <location evidence="2">Endomembrane system</location>
        <topology evidence="2">Multi-pass membrane protein</topology>
    </subcellularLocation>
</comment>